<keyword evidence="2" id="KW-1185">Reference proteome</keyword>
<evidence type="ECO:0000313" key="1">
    <source>
        <dbReference type="EMBL" id="GBP15626.1"/>
    </source>
</evidence>
<sequence length="111" mass="12603">MRGRRRKGRGALDPHIASFAGNSEQQSFRYGEEMKKGFRDGLPSSCLQKGRQMDMVLITTIRKVLRDKFTSVGQITLRLFIFNTSIDANRGGERPASRSRMHESWIALSLS</sequence>
<evidence type="ECO:0000313" key="2">
    <source>
        <dbReference type="Proteomes" id="UP000299102"/>
    </source>
</evidence>
<name>A0A4C1TMU6_EUMVA</name>
<accession>A0A4C1TMU6</accession>
<dbReference type="AlphaFoldDB" id="A0A4C1TMU6"/>
<dbReference type="EMBL" id="BGZK01000073">
    <property type="protein sequence ID" value="GBP15626.1"/>
    <property type="molecule type" value="Genomic_DNA"/>
</dbReference>
<protein>
    <submittedName>
        <fullName evidence="1">Uncharacterized protein</fullName>
    </submittedName>
</protein>
<reference evidence="1 2" key="1">
    <citation type="journal article" date="2019" name="Commun. Biol.">
        <title>The bagworm genome reveals a unique fibroin gene that provides high tensile strength.</title>
        <authorList>
            <person name="Kono N."/>
            <person name="Nakamura H."/>
            <person name="Ohtoshi R."/>
            <person name="Tomita M."/>
            <person name="Numata K."/>
            <person name="Arakawa K."/>
        </authorList>
    </citation>
    <scope>NUCLEOTIDE SEQUENCE [LARGE SCALE GENOMIC DNA]</scope>
</reference>
<proteinExistence type="predicted"/>
<gene>
    <name evidence="1" type="ORF">EVAR_5321_1</name>
</gene>
<dbReference type="Proteomes" id="UP000299102">
    <property type="component" value="Unassembled WGS sequence"/>
</dbReference>
<organism evidence="1 2">
    <name type="scientific">Eumeta variegata</name>
    <name type="common">Bagworm moth</name>
    <name type="synonym">Eumeta japonica</name>
    <dbReference type="NCBI Taxonomy" id="151549"/>
    <lineage>
        <taxon>Eukaryota</taxon>
        <taxon>Metazoa</taxon>
        <taxon>Ecdysozoa</taxon>
        <taxon>Arthropoda</taxon>
        <taxon>Hexapoda</taxon>
        <taxon>Insecta</taxon>
        <taxon>Pterygota</taxon>
        <taxon>Neoptera</taxon>
        <taxon>Endopterygota</taxon>
        <taxon>Lepidoptera</taxon>
        <taxon>Glossata</taxon>
        <taxon>Ditrysia</taxon>
        <taxon>Tineoidea</taxon>
        <taxon>Psychidae</taxon>
        <taxon>Oiketicinae</taxon>
        <taxon>Eumeta</taxon>
    </lineage>
</organism>
<comment type="caution">
    <text evidence="1">The sequence shown here is derived from an EMBL/GenBank/DDBJ whole genome shotgun (WGS) entry which is preliminary data.</text>
</comment>